<proteinExistence type="inferred from homology"/>
<evidence type="ECO:0000256" key="1">
    <source>
        <dbReference type="ARBA" id="ARBA00010701"/>
    </source>
</evidence>
<keyword evidence="2" id="KW-0442">Lipid degradation</keyword>
<dbReference type="AlphaFoldDB" id="A0A2C9UUE5"/>
<dbReference type="Gene3D" id="3.40.50.1820">
    <property type="entry name" value="alpha/beta hydrolase"/>
    <property type="match status" value="1"/>
</dbReference>
<evidence type="ECO:0000256" key="2">
    <source>
        <dbReference type="PIRNR" id="PIRNR000862"/>
    </source>
</evidence>
<dbReference type="STRING" id="3983.A0A2C9UUE5"/>
<reference evidence="5" key="1">
    <citation type="submission" date="2016-02" db="EMBL/GenBank/DDBJ databases">
        <title>WGS assembly of Manihot esculenta.</title>
        <authorList>
            <person name="Bredeson J.V."/>
            <person name="Prochnik S.E."/>
            <person name="Lyons J.B."/>
            <person name="Schmutz J."/>
            <person name="Grimwood J."/>
            <person name="Vrebalov J."/>
            <person name="Bart R.S."/>
            <person name="Amuge T."/>
            <person name="Ferguson M.E."/>
            <person name="Green R."/>
            <person name="Putnam N."/>
            <person name="Stites J."/>
            <person name="Rounsley S."/>
            <person name="Rokhsar D.S."/>
        </authorList>
    </citation>
    <scope>NUCLEOTIDE SEQUENCE [LARGE SCALE GENOMIC DNA]</scope>
    <source>
        <tissue evidence="5">Leaf</tissue>
    </source>
</reference>
<keyword evidence="2" id="KW-0378">Hydrolase</keyword>
<organism evidence="5">
    <name type="scientific">Manihot esculenta</name>
    <name type="common">Cassava</name>
    <name type="synonym">Jatropha manihot</name>
    <dbReference type="NCBI Taxonomy" id="3983"/>
    <lineage>
        <taxon>Eukaryota</taxon>
        <taxon>Viridiplantae</taxon>
        <taxon>Streptophyta</taxon>
        <taxon>Embryophyta</taxon>
        <taxon>Tracheophyta</taxon>
        <taxon>Spermatophyta</taxon>
        <taxon>Magnoliopsida</taxon>
        <taxon>eudicotyledons</taxon>
        <taxon>Gunneridae</taxon>
        <taxon>Pentapetalae</taxon>
        <taxon>rosids</taxon>
        <taxon>fabids</taxon>
        <taxon>Malpighiales</taxon>
        <taxon>Euphorbiaceae</taxon>
        <taxon>Crotonoideae</taxon>
        <taxon>Manihoteae</taxon>
        <taxon>Manihot</taxon>
    </lineage>
</organism>
<keyword evidence="3" id="KW-0732">Signal</keyword>
<name>A0A2C9UUE5_MANES</name>
<dbReference type="Pfam" id="PF04083">
    <property type="entry name" value="Abhydro_lipase"/>
    <property type="match status" value="1"/>
</dbReference>
<evidence type="ECO:0000313" key="5">
    <source>
        <dbReference type="EMBL" id="OAY35057.1"/>
    </source>
</evidence>
<dbReference type="PIRSF" id="PIRSF000862">
    <property type="entry name" value="Steryl_ester_lip"/>
    <property type="match status" value="1"/>
</dbReference>
<comment type="similarity">
    <text evidence="1 2">Belongs to the AB hydrolase superfamily. Lipase family.</text>
</comment>
<evidence type="ECO:0000256" key="3">
    <source>
        <dbReference type="SAM" id="SignalP"/>
    </source>
</evidence>
<accession>A0A2C9UUE5</accession>
<protein>
    <recommendedName>
        <fullName evidence="2">Lipase</fullName>
    </recommendedName>
</protein>
<dbReference type="PANTHER" id="PTHR11005">
    <property type="entry name" value="LYSOSOMAL ACID LIPASE-RELATED"/>
    <property type="match status" value="1"/>
</dbReference>
<dbReference type="FunFam" id="3.40.50.1820:FF:000126">
    <property type="entry name" value="Lipase"/>
    <property type="match status" value="1"/>
</dbReference>
<evidence type="ECO:0000259" key="4">
    <source>
        <dbReference type="Pfam" id="PF04083"/>
    </source>
</evidence>
<sequence length="420" mass="46435">MANTLTTPILVVILLSLSGITAAARTKLHLITRQDVSLLSPNNTDSLCNSMVETQGYICQEHKVPHSNSVEFFIVTSEDGYILSLQRMPAGRSGKLADNPPVLLQHGLSSDGATWLSNSPDESLAFILADNGYDVWIANTRGSRFSRGHTSLTPYDPAYWDWTWDELAAHDLPAMFQYVHQQTGQKLHYGTLTALAVLSQEKLPNMLRSAALLSPIAYLNQITSLLSKAAADAFLVENISFLILEDKKMVTIFIGKLNSQATSKLLEYICSEPGVDCTNLWTAVTGANCCLNSSNILDNLSQPTATKNMIHLSQMIRTGNIAMYDYGNEEDNMEHYNESTPPVYNMESIPKDFPLFLSYGVKDSLSDPADVGVLLQNLKDHDADKLTVLSVEDYAHLDFVFGVNANNVVYHPVMAFFNRN</sequence>
<feature type="chain" id="PRO_5012587251" description="Lipase" evidence="3">
    <location>
        <begin position="24"/>
        <end position="420"/>
    </location>
</feature>
<feature type="domain" description="Partial AB-hydrolase lipase" evidence="4">
    <location>
        <begin position="69"/>
        <end position="118"/>
    </location>
</feature>
<dbReference type="InterPro" id="IPR025483">
    <property type="entry name" value="Lipase_euk"/>
</dbReference>
<dbReference type="GO" id="GO:0006629">
    <property type="term" value="P:lipid metabolic process"/>
    <property type="evidence" value="ECO:0000318"/>
    <property type="project" value="GO_Central"/>
</dbReference>
<dbReference type="GO" id="GO:0016042">
    <property type="term" value="P:lipid catabolic process"/>
    <property type="evidence" value="ECO:0007669"/>
    <property type="project" value="UniProtKB-KW"/>
</dbReference>
<dbReference type="EMBL" id="CM004398">
    <property type="protein sequence ID" value="OAY35057.1"/>
    <property type="molecule type" value="Genomic_DNA"/>
</dbReference>
<keyword evidence="2" id="KW-0443">Lipid metabolism</keyword>
<dbReference type="GO" id="GO:0016298">
    <property type="term" value="F:lipase activity"/>
    <property type="evidence" value="ECO:0000318"/>
    <property type="project" value="GO_Central"/>
</dbReference>
<dbReference type="InterPro" id="IPR006693">
    <property type="entry name" value="AB_hydrolase_lipase"/>
</dbReference>
<feature type="signal peptide" evidence="3">
    <location>
        <begin position="1"/>
        <end position="23"/>
    </location>
</feature>
<dbReference type="SUPFAM" id="SSF53474">
    <property type="entry name" value="alpha/beta-Hydrolases"/>
    <property type="match status" value="1"/>
</dbReference>
<dbReference type="InterPro" id="IPR029058">
    <property type="entry name" value="AB_hydrolase_fold"/>
</dbReference>
<gene>
    <name evidence="5" type="ORF">MANES_12G068700</name>
</gene>